<keyword evidence="1" id="KW-0732">Signal</keyword>
<proteinExistence type="predicted"/>
<evidence type="ECO:0000313" key="3">
    <source>
        <dbReference type="Proteomes" id="UP000321168"/>
    </source>
</evidence>
<dbReference type="OrthoDB" id="1121396at2"/>
<reference evidence="2 3" key="1">
    <citation type="submission" date="2019-08" db="EMBL/GenBank/DDBJ databases">
        <title>Genome of Luteibaculum oceani JCM 18817.</title>
        <authorList>
            <person name="Bowman J.P."/>
        </authorList>
    </citation>
    <scope>NUCLEOTIDE SEQUENCE [LARGE SCALE GENOMIC DNA]</scope>
    <source>
        <strain evidence="2 3">JCM 18817</strain>
    </source>
</reference>
<feature type="chain" id="PRO_5022909272" description="DUF1579 domain-containing protein" evidence="1">
    <location>
        <begin position="20"/>
        <end position="170"/>
    </location>
</feature>
<keyword evidence="3" id="KW-1185">Reference proteome</keyword>
<evidence type="ECO:0000256" key="1">
    <source>
        <dbReference type="SAM" id="SignalP"/>
    </source>
</evidence>
<evidence type="ECO:0000313" key="2">
    <source>
        <dbReference type="EMBL" id="TXC75570.1"/>
    </source>
</evidence>
<feature type="signal peptide" evidence="1">
    <location>
        <begin position="1"/>
        <end position="19"/>
    </location>
</feature>
<accession>A0A5C6USC6</accession>
<dbReference type="EMBL" id="VORB01000014">
    <property type="protein sequence ID" value="TXC75570.1"/>
    <property type="molecule type" value="Genomic_DNA"/>
</dbReference>
<comment type="caution">
    <text evidence="2">The sequence shown here is derived from an EMBL/GenBank/DDBJ whole genome shotgun (WGS) entry which is preliminary data.</text>
</comment>
<protein>
    <recommendedName>
        <fullName evidence="4">DUF1579 domain-containing protein</fullName>
    </recommendedName>
</protein>
<organism evidence="2 3">
    <name type="scientific">Luteibaculum oceani</name>
    <dbReference type="NCBI Taxonomy" id="1294296"/>
    <lineage>
        <taxon>Bacteria</taxon>
        <taxon>Pseudomonadati</taxon>
        <taxon>Bacteroidota</taxon>
        <taxon>Flavobacteriia</taxon>
        <taxon>Flavobacteriales</taxon>
        <taxon>Luteibaculaceae</taxon>
        <taxon>Luteibaculum</taxon>
    </lineage>
</organism>
<dbReference type="AlphaFoldDB" id="A0A5C6USC6"/>
<evidence type="ECO:0008006" key="4">
    <source>
        <dbReference type="Google" id="ProtNLM"/>
    </source>
</evidence>
<dbReference type="Proteomes" id="UP000321168">
    <property type="component" value="Unassembled WGS sequence"/>
</dbReference>
<dbReference type="RefSeq" id="WP_147015449.1">
    <property type="nucleotide sequence ID" value="NZ_VORB01000014.1"/>
</dbReference>
<sequence length="170" mass="19558">MRKITLVLLSFLFISPLFAQKEAPCTGPNHTLLDFWVGDWALSWGDNKVGTNKIEKILGGCVIEENFKGDPGIPNYYGKSVSSYDATDGKWKQVWVDNAGGWLDFVGAKVGDEVHFSRETRKNGVKILQRMRFYNINFRSFDWSWESSDNNGQTWKVEWAIHYERLNGKK</sequence>
<name>A0A5C6USC6_9FLAO</name>
<gene>
    <name evidence="2" type="ORF">FRX97_11905</name>
</gene>